<dbReference type="EMBL" id="ATFF01000002">
    <property type="protein sequence ID" value="EPF32337.1"/>
    <property type="molecule type" value="Genomic_DNA"/>
</dbReference>
<name>S3KJC7_TREMA</name>
<dbReference type="InterPro" id="IPR008988">
    <property type="entry name" value="Transcriptional_repressor_C"/>
</dbReference>
<dbReference type="STRING" id="1125699.HMPREF9194_00335"/>
<evidence type="ECO:0000313" key="4">
    <source>
        <dbReference type="Proteomes" id="UP000014541"/>
    </source>
</evidence>
<dbReference type="HOGENOM" id="CLU_150646_12_4_12"/>
<dbReference type="PANTHER" id="PTHR42954">
    <property type="entry name" value="FE(2+) TRANSPORT PROTEIN A"/>
    <property type="match status" value="1"/>
</dbReference>
<dbReference type="eggNOG" id="COG1918">
    <property type="taxonomic scope" value="Bacteria"/>
</dbReference>
<dbReference type="InterPro" id="IPR052713">
    <property type="entry name" value="FeoA"/>
</dbReference>
<dbReference type="GO" id="GO:0046914">
    <property type="term" value="F:transition metal ion binding"/>
    <property type="evidence" value="ECO:0007669"/>
    <property type="project" value="InterPro"/>
</dbReference>
<dbReference type="OrthoDB" id="9811076at2"/>
<dbReference type="InterPro" id="IPR007167">
    <property type="entry name" value="Fe-transptr_FeoA-like"/>
</dbReference>
<dbReference type="AlphaFoldDB" id="S3KJC7"/>
<dbReference type="InterPro" id="IPR038157">
    <property type="entry name" value="FeoA_core_dom"/>
</dbReference>
<evidence type="ECO:0000259" key="2">
    <source>
        <dbReference type="SMART" id="SM00899"/>
    </source>
</evidence>
<protein>
    <recommendedName>
        <fullName evidence="2">Ferrous iron transporter FeoA-like domain-containing protein</fullName>
    </recommendedName>
</protein>
<dbReference type="Gene3D" id="2.30.30.90">
    <property type="match status" value="1"/>
</dbReference>
<dbReference type="SUPFAM" id="SSF50037">
    <property type="entry name" value="C-terminal domain of transcriptional repressors"/>
    <property type="match status" value="1"/>
</dbReference>
<accession>S3KJC7</accession>
<dbReference type="Proteomes" id="UP000014541">
    <property type="component" value="Unassembled WGS sequence"/>
</dbReference>
<dbReference type="Pfam" id="PF04023">
    <property type="entry name" value="FeoA"/>
    <property type="match status" value="1"/>
</dbReference>
<reference evidence="3 4" key="1">
    <citation type="submission" date="2013-04" db="EMBL/GenBank/DDBJ databases">
        <title>The Genome Sequence of Treponema maltophilum ATCC 51939.</title>
        <authorList>
            <consortium name="The Broad Institute Genomics Platform"/>
            <person name="Earl A."/>
            <person name="Ward D."/>
            <person name="Feldgarden M."/>
            <person name="Gevers D."/>
            <person name="Leonetti C."/>
            <person name="Blanton J.M."/>
            <person name="Dewhirst F.E."/>
            <person name="Izard J."/>
            <person name="Walker B."/>
            <person name="Young S."/>
            <person name="Zeng Q."/>
            <person name="Gargeya S."/>
            <person name="Fitzgerald M."/>
            <person name="Haas B."/>
            <person name="Abouelleil A."/>
            <person name="Allen A.W."/>
            <person name="Alvarado L."/>
            <person name="Arachchi H.M."/>
            <person name="Berlin A.M."/>
            <person name="Chapman S.B."/>
            <person name="Gainer-Dewar J."/>
            <person name="Goldberg J."/>
            <person name="Griggs A."/>
            <person name="Gujja S."/>
            <person name="Hansen M."/>
            <person name="Howarth C."/>
            <person name="Imamovic A."/>
            <person name="Ireland A."/>
            <person name="Larimer J."/>
            <person name="McCowan C."/>
            <person name="Murphy C."/>
            <person name="Pearson M."/>
            <person name="Poon T.W."/>
            <person name="Priest M."/>
            <person name="Roberts A."/>
            <person name="Saif S."/>
            <person name="Shea T."/>
            <person name="Sisk P."/>
            <person name="Sykes S."/>
            <person name="Wortman J."/>
            <person name="Nusbaum C."/>
            <person name="Birren B."/>
        </authorList>
    </citation>
    <scope>NUCLEOTIDE SEQUENCE [LARGE SCALE GENOMIC DNA]</scope>
    <source>
        <strain evidence="3 4">ATCC 51939</strain>
    </source>
</reference>
<evidence type="ECO:0000256" key="1">
    <source>
        <dbReference type="ARBA" id="ARBA00023004"/>
    </source>
</evidence>
<dbReference type="PATRIC" id="fig|1125699.3.peg.336"/>
<keyword evidence="1" id="KW-0408">Iron</keyword>
<organism evidence="3 4">
    <name type="scientific">Treponema maltophilum ATCC 51939</name>
    <dbReference type="NCBI Taxonomy" id="1125699"/>
    <lineage>
        <taxon>Bacteria</taxon>
        <taxon>Pseudomonadati</taxon>
        <taxon>Spirochaetota</taxon>
        <taxon>Spirochaetia</taxon>
        <taxon>Spirochaetales</taxon>
        <taxon>Treponemataceae</taxon>
        <taxon>Treponema</taxon>
    </lineage>
</organism>
<dbReference type="RefSeq" id="WP_016524634.1">
    <property type="nucleotide sequence ID" value="NZ_KE332518.1"/>
</dbReference>
<dbReference type="PANTHER" id="PTHR42954:SF2">
    <property type="entry name" value="FE(2+) TRANSPORT PROTEIN A"/>
    <property type="match status" value="1"/>
</dbReference>
<comment type="caution">
    <text evidence="3">The sequence shown here is derived from an EMBL/GenBank/DDBJ whole genome shotgun (WGS) entry which is preliminary data.</text>
</comment>
<evidence type="ECO:0000313" key="3">
    <source>
        <dbReference type="EMBL" id="EPF32337.1"/>
    </source>
</evidence>
<feature type="domain" description="Ferrous iron transporter FeoA-like" evidence="2">
    <location>
        <begin position="1"/>
        <end position="73"/>
    </location>
</feature>
<keyword evidence="4" id="KW-1185">Reference proteome</keyword>
<sequence length="73" mass="7955">MTVIDLKPGQKAAVTAIGTGDPLLKRRILDMGITPGVEITMIKTAPLGDPLEITLRGYQLSLRKNEARQIEVQ</sequence>
<dbReference type="SMART" id="SM00899">
    <property type="entry name" value="FeoA"/>
    <property type="match status" value="1"/>
</dbReference>
<proteinExistence type="predicted"/>
<gene>
    <name evidence="3" type="ORF">HMPREF9194_00335</name>
</gene>